<feature type="domain" description="Multidrug resistance protein MdtA-like alpha-helical hairpin" evidence="3">
    <location>
        <begin position="105"/>
        <end position="174"/>
    </location>
</feature>
<dbReference type="Gene3D" id="2.40.50.100">
    <property type="match status" value="1"/>
</dbReference>
<evidence type="ECO:0000313" key="8">
    <source>
        <dbReference type="Proteomes" id="UP001162741"/>
    </source>
</evidence>
<dbReference type="NCBIfam" id="TIGR01730">
    <property type="entry name" value="RND_mfp"/>
    <property type="match status" value="1"/>
</dbReference>
<protein>
    <submittedName>
        <fullName evidence="7">Efflux RND transporter periplasmic adaptor subunit</fullName>
    </submittedName>
</protein>
<dbReference type="Gene3D" id="2.40.420.20">
    <property type="match status" value="1"/>
</dbReference>
<evidence type="ECO:0000313" key="7">
    <source>
        <dbReference type="EMBL" id="UYQ94893.1"/>
    </source>
</evidence>
<dbReference type="PANTHER" id="PTHR30158">
    <property type="entry name" value="ACRA/E-RELATED COMPONENT OF DRUG EFFLUX TRANSPORTER"/>
    <property type="match status" value="1"/>
</dbReference>
<dbReference type="EMBL" id="CP107006">
    <property type="protein sequence ID" value="UYQ94893.1"/>
    <property type="molecule type" value="Genomic_DNA"/>
</dbReference>
<evidence type="ECO:0000259" key="5">
    <source>
        <dbReference type="Pfam" id="PF25944"/>
    </source>
</evidence>
<dbReference type="Pfam" id="PF25917">
    <property type="entry name" value="BSH_RND"/>
    <property type="match status" value="1"/>
</dbReference>
<proteinExistence type="inferred from homology"/>
<dbReference type="InterPro" id="IPR006143">
    <property type="entry name" value="RND_pump_MFP"/>
</dbReference>
<accession>A0ABY6J5D6</accession>
<dbReference type="PROSITE" id="PS51257">
    <property type="entry name" value="PROKAR_LIPOPROTEIN"/>
    <property type="match status" value="1"/>
</dbReference>
<dbReference type="InterPro" id="IPR058625">
    <property type="entry name" value="MdtA-like_BSH"/>
</dbReference>
<dbReference type="Gene3D" id="2.40.30.170">
    <property type="match status" value="1"/>
</dbReference>
<reference evidence="7" key="1">
    <citation type="submission" date="2022-10" db="EMBL/GenBank/DDBJ databases">
        <title>Chitinophaga sp. nov., isolated from soil.</title>
        <authorList>
            <person name="Jeon C.O."/>
        </authorList>
    </citation>
    <scope>NUCLEOTIDE SEQUENCE</scope>
    <source>
        <strain evidence="7">R8</strain>
    </source>
</reference>
<evidence type="ECO:0000259" key="4">
    <source>
        <dbReference type="Pfam" id="PF25917"/>
    </source>
</evidence>
<evidence type="ECO:0000259" key="3">
    <source>
        <dbReference type="Pfam" id="PF25876"/>
    </source>
</evidence>
<feature type="domain" description="Multidrug resistance protein MdtA-like beta-barrel" evidence="5">
    <location>
        <begin position="216"/>
        <end position="298"/>
    </location>
</feature>
<gene>
    <name evidence="7" type="ORF">MKQ68_07280</name>
</gene>
<dbReference type="Proteomes" id="UP001162741">
    <property type="component" value="Chromosome"/>
</dbReference>
<dbReference type="Pfam" id="PF25876">
    <property type="entry name" value="HH_MFP_RND"/>
    <property type="match status" value="1"/>
</dbReference>
<dbReference type="Gene3D" id="1.10.287.470">
    <property type="entry name" value="Helix hairpin bin"/>
    <property type="match status" value="1"/>
</dbReference>
<comment type="similarity">
    <text evidence="2">Belongs to the membrane fusion protein (MFP) (TC 8.A.1) family.</text>
</comment>
<dbReference type="Pfam" id="PF25967">
    <property type="entry name" value="RND-MFP_C"/>
    <property type="match status" value="1"/>
</dbReference>
<dbReference type="SUPFAM" id="SSF111369">
    <property type="entry name" value="HlyD-like secretion proteins"/>
    <property type="match status" value="1"/>
</dbReference>
<evidence type="ECO:0000256" key="2">
    <source>
        <dbReference type="ARBA" id="ARBA00009477"/>
    </source>
</evidence>
<name>A0ABY6J5D6_9BACT</name>
<dbReference type="Pfam" id="PF25944">
    <property type="entry name" value="Beta-barrel_RND"/>
    <property type="match status" value="1"/>
</dbReference>
<comment type="subcellular location">
    <subcellularLocation>
        <location evidence="1">Cell envelope</location>
    </subcellularLocation>
</comment>
<sequence length="377" mass="40654">MKCYNYCYGYMWMLMAGVLLTSCGEKKKAGMPGAGGVKDYKVQTVTAGKAVLYTDFPATIQGQQVVEIRPKIDGFVEKVFVDEGATVKKGQVLFRISNPMYEQELRTAEAGIKTAQAEVSTAEMQVNKVRPLVEKDIISKYELESAEYSLQAKKAALAQANATLANARTNVGYTTITSPVNGVIGTIPNKVGALVSASSAQPLTTVSQSGDVYAYFSVNEKQLLAVSRMYKGATIQEKLKSAPHVLFILPDGETYDQEGKIETASGLVTSETGSVQFRATYPNPLGILRSGGSGTVRIPREMDSALVIPQVATYDLQGKRFAWQLKPDTTVASVPITVRATPDGKSFVVEEGLKQGDVIVVEGITDLKDGAKIRPKQ</sequence>
<dbReference type="PANTHER" id="PTHR30158:SF23">
    <property type="entry name" value="MULTIDRUG RESISTANCE PROTEIN MEXA"/>
    <property type="match status" value="1"/>
</dbReference>
<dbReference type="InterPro" id="IPR058626">
    <property type="entry name" value="MdtA-like_b-barrel"/>
</dbReference>
<dbReference type="RefSeq" id="WP_264282713.1">
    <property type="nucleotide sequence ID" value="NZ_CP107006.1"/>
</dbReference>
<feature type="domain" description="Multidrug resistance protein MdtA-like barrel-sandwich hybrid" evidence="4">
    <location>
        <begin position="65"/>
        <end position="206"/>
    </location>
</feature>
<evidence type="ECO:0000259" key="6">
    <source>
        <dbReference type="Pfam" id="PF25967"/>
    </source>
</evidence>
<dbReference type="InterPro" id="IPR058627">
    <property type="entry name" value="MdtA-like_C"/>
</dbReference>
<organism evidence="7 8">
    <name type="scientific">Chitinophaga horti</name>
    <dbReference type="NCBI Taxonomy" id="2920382"/>
    <lineage>
        <taxon>Bacteria</taxon>
        <taxon>Pseudomonadati</taxon>
        <taxon>Bacteroidota</taxon>
        <taxon>Chitinophagia</taxon>
        <taxon>Chitinophagales</taxon>
        <taxon>Chitinophagaceae</taxon>
        <taxon>Chitinophaga</taxon>
    </lineage>
</organism>
<feature type="domain" description="Multidrug resistance protein MdtA-like C-terminal permuted SH3" evidence="6">
    <location>
        <begin position="305"/>
        <end position="364"/>
    </location>
</feature>
<evidence type="ECO:0000256" key="1">
    <source>
        <dbReference type="ARBA" id="ARBA00004196"/>
    </source>
</evidence>
<dbReference type="InterPro" id="IPR058624">
    <property type="entry name" value="MdtA-like_HH"/>
</dbReference>
<keyword evidence="8" id="KW-1185">Reference proteome</keyword>